<evidence type="ECO:0000313" key="1">
    <source>
        <dbReference type="EnsemblPlants" id="OMERI10G02790.1"/>
    </source>
</evidence>
<accession>A0A0E0EW32</accession>
<reference evidence="1" key="2">
    <citation type="submission" date="2018-05" db="EMBL/GenBank/DDBJ databases">
        <title>OmerRS3 (Oryza meridionalis Reference Sequence Version 3).</title>
        <authorList>
            <person name="Zhang J."/>
            <person name="Kudrna D."/>
            <person name="Lee S."/>
            <person name="Talag J."/>
            <person name="Welchert J."/>
            <person name="Wing R.A."/>
        </authorList>
    </citation>
    <scope>NUCLEOTIDE SEQUENCE [LARGE SCALE GENOMIC DNA]</scope>
    <source>
        <strain evidence="1">cv. OR44</strain>
    </source>
</reference>
<evidence type="ECO:0000313" key="2">
    <source>
        <dbReference type="Proteomes" id="UP000008021"/>
    </source>
</evidence>
<dbReference type="eggNOG" id="KOG4658">
    <property type="taxonomic scope" value="Eukaryota"/>
</dbReference>
<name>A0A0E0EW32_9ORYZ</name>
<dbReference type="AlphaFoldDB" id="A0A0E0EW32"/>
<sequence>MQPFRNLLPFASKKTLGYGLPTNCHRRILCGSPMAIGDSRCRGVGFPVAKKPSNAAAAPSHPLAAATRYPRRLIGCALGRNPHLQVRRNQWLLDSIIFFCSPTAETPEEF</sequence>
<organism evidence="1">
    <name type="scientific">Oryza meridionalis</name>
    <dbReference type="NCBI Taxonomy" id="40149"/>
    <lineage>
        <taxon>Eukaryota</taxon>
        <taxon>Viridiplantae</taxon>
        <taxon>Streptophyta</taxon>
        <taxon>Embryophyta</taxon>
        <taxon>Tracheophyta</taxon>
        <taxon>Spermatophyta</taxon>
        <taxon>Magnoliopsida</taxon>
        <taxon>Liliopsida</taxon>
        <taxon>Poales</taxon>
        <taxon>Poaceae</taxon>
        <taxon>BOP clade</taxon>
        <taxon>Oryzoideae</taxon>
        <taxon>Oryzeae</taxon>
        <taxon>Oryzinae</taxon>
        <taxon>Oryza</taxon>
    </lineage>
</organism>
<dbReference type="EnsemblPlants" id="OMERI10G02790.1">
    <property type="protein sequence ID" value="OMERI10G02790.1"/>
    <property type="gene ID" value="OMERI10G02790"/>
</dbReference>
<protein>
    <submittedName>
        <fullName evidence="1">Uncharacterized protein</fullName>
    </submittedName>
</protein>
<keyword evidence="2" id="KW-1185">Reference proteome</keyword>
<proteinExistence type="predicted"/>
<dbReference type="Gramene" id="OMERI10G02790.1">
    <property type="protein sequence ID" value="OMERI10G02790.1"/>
    <property type="gene ID" value="OMERI10G02790"/>
</dbReference>
<dbReference type="HOGENOM" id="CLU_2175005_0_0_1"/>
<reference evidence="1" key="1">
    <citation type="submission" date="2015-04" db="UniProtKB">
        <authorList>
            <consortium name="EnsemblPlants"/>
        </authorList>
    </citation>
    <scope>IDENTIFICATION</scope>
</reference>
<dbReference type="Proteomes" id="UP000008021">
    <property type="component" value="Chromosome 10"/>
</dbReference>